<dbReference type="InterPro" id="IPR037883">
    <property type="entry name" value="Knr4/Smi1-like_sf"/>
</dbReference>
<dbReference type="RefSeq" id="WP_203839156.1">
    <property type="nucleotide sequence ID" value="NZ_BAAATV010000002.1"/>
</dbReference>
<evidence type="ECO:0000313" key="3">
    <source>
        <dbReference type="Proteomes" id="UP000603200"/>
    </source>
</evidence>
<dbReference type="SUPFAM" id="SSF160631">
    <property type="entry name" value="SMI1/KNR4-like"/>
    <property type="match status" value="1"/>
</dbReference>
<proteinExistence type="predicted"/>
<dbReference type="Pfam" id="PF09346">
    <property type="entry name" value="SMI1_KNR4"/>
    <property type="match status" value="1"/>
</dbReference>
<keyword evidence="3" id="KW-1185">Reference proteome</keyword>
<name>A0ABQ3ZTY3_9ACTN</name>
<accession>A0ABQ3ZTY3</accession>
<sequence>MADNVDDAWNRVESWLRLNAPAVWRRLGPPATDAELAEVEQVHGVRLPGDLAAWWQRSNGIIGDPVTIATIILGTHTPASTHDSIARDVFGMDLTKQQARDDADYRSGLETYRSDSAGWANDEWVWLNEWITIGLDSDSLFVDCRSGAHHGCVMTAFRDGGQIGPRWPSITAMWTEIADLLESVNARDKPEMIELDDGQEWWIPSSWWA</sequence>
<reference evidence="2 3" key="1">
    <citation type="submission" date="2021-01" db="EMBL/GenBank/DDBJ databases">
        <title>Whole genome shotgun sequence of Actinoplanes humidus NBRC 14915.</title>
        <authorList>
            <person name="Komaki H."/>
            <person name="Tamura T."/>
        </authorList>
    </citation>
    <scope>NUCLEOTIDE SEQUENCE [LARGE SCALE GENOMIC DNA]</scope>
    <source>
        <strain evidence="2 3">NBRC 14915</strain>
    </source>
</reference>
<dbReference type="EMBL" id="BOMN01000065">
    <property type="protein sequence ID" value="GIE22052.1"/>
    <property type="molecule type" value="Genomic_DNA"/>
</dbReference>
<feature type="domain" description="Knr4/Smi1-like" evidence="1">
    <location>
        <begin position="30"/>
        <end position="183"/>
    </location>
</feature>
<gene>
    <name evidence="2" type="ORF">Ahu01nite_051540</name>
</gene>
<evidence type="ECO:0000313" key="2">
    <source>
        <dbReference type="EMBL" id="GIE22052.1"/>
    </source>
</evidence>
<comment type="caution">
    <text evidence="2">The sequence shown here is derived from an EMBL/GenBank/DDBJ whole genome shotgun (WGS) entry which is preliminary data.</text>
</comment>
<dbReference type="Proteomes" id="UP000603200">
    <property type="component" value="Unassembled WGS sequence"/>
</dbReference>
<organism evidence="2 3">
    <name type="scientific">Winogradskya humida</name>
    <dbReference type="NCBI Taxonomy" id="113566"/>
    <lineage>
        <taxon>Bacteria</taxon>
        <taxon>Bacillati</taxon>
        <taxon>Actinomycetota</taxon>
        <taxon>Actinomycetes</taxon>
        <taxon>Micromonosporales</taxon>
        <taxon>Micromonosporaceae</taxon>
        <taxon>Winogradskya</taxon>
    </lineage>
</organism>
<dbReference type="SMART" id="SM00860">
    <property type="entry name" value="SMI1_KNR4"/>
    <property type="match status" value="1"/>
</dbReference>
<dbReference type="InterPro" id="IPR018958">
    <property type="entry name" value="Knr4/Smi1-like_dom"/>
</dbReference>
<evidence type="ECO:0000259" key="1">
    <source>
        <dbReference type="SMART" id="SM00860"/>
    </source>
</evidence>
<protein>
    <recommendedName>
        <fullName evidence="1">Knr4/Smi1-like domain-containing protein</fullName>
    </recommendedName>
</protein>